<gene>
    <name evidence="1" type="ORF">MYCOZU2_05971</name>
</gene>
<sequence>MCTPTEIYTWYVISPEPQDVRGVKRIMRETPSILYADPFRGDNDLRIRVEWRVNPQRWDLARFAGQGIS</sequence>
<name>A0A7U5MRD1_MYCIT</name>
<dbReference type="Proteomes" id="UP000198286">
    <property type="component" value="Plasmid unnamed 2"/>
</dbReference>
<dbReference type="EMBL" id="CP015269">
    <property type="protein sequence ID" value="ASL18316.1"/>
    <property type="molecule type" value="Genomic_DNA"/>
</dbReference>
<accession>A0A7U5MRD1</accession>
<geneLocation type="plasmid" evidence="1 2">
    <name>unnamed 2</name>
</geneLocation>
<keyword evidence="1" id="KW-0614">Plasmid</keyword>
<organism evidence="1 2">
    <name type="scientific">Mycobacterium intracellulare subsp. chimaera</name>
    <dbReference type="NCBI Taxonomy" id="222805"/>
    <lineage>
        <taxon>Bacteria</taxon>
        <taxon>Bacillati</taxon>
        <taxon>Actinomycetota</taxon>
        <taxon>Actinomycetes</taxon>
        <taxon>Mycobacteriales</taxon>
        <taxon>Mycobacteriaceae</taxon>
        <taxon>Mycobacterium</taxon>
        <taxon>Mycobacterium avium complex (MAC)</taxon>
    </lineage>
</organism>
<protein>
    <submittedName>
        <fullName evidence="1">Uncharacterized protein</fullName>
    </submittedName>
</protein>
<dbReference type="AlphaFoldDB" id="A0A7U5MRD1"/>
<evidence type="ECO:0000313" key="1">
    <source>
        <dbReference type="EMBL" id="ASL18316.1"/>
    </source>
</evidence>
<reference evidence="1 2" key="1">
    <citation type="journal article" date="2017" name="Lancet Infect. Dis.">
        <title>Global outbreak of severe Mycobacterium chimaera disease after cardiac surgery: a molecular epidemiological study.</title>
        <authorList>
            <person name="van Ingen J."/>
            <person name="Kohl T."/>
            <person name="Kranzer K."/>
            <person name="Hasse B."/>
            <person name="Keller P."/>
            <person name="Szafranska A."/>
            <person name="Hillemann D."/>
            <person name="Chand M."/>
            <person name="Schreiber P."/>
            <person name="Sommerstein R."/>
            <person name="Berger C."/>
            <person name="Genoni M."/>
            <person name="Ruegg C."/>
            <person name="Troillet N."/>
            <person name="Widmer A.F."/>
            <person name="Becker S.L."/>
            <person name="Herrmann M."/>
            <person name="Eckmanns T."/>
            <person name="Haller S."/>
            <person name="Hoeller C."/>
            <person name="Debast S.B."/>
            <person name="Wolfhagen M.J."/>
            <person name="Hopman J."/>
            <person name="Kluytmans J."/>
            <person name="Langelaar M."/>
            <person name="Notermans D.W."/>
            <person name="ten Oever J."/>
            <person name="van den Barselaar P."/>
            <person name="Vonk A.B.A."/>
            <person name="Vos M.C."/>
            <person name="Ahmed N."/>
            <person name="Brown T."/>
            <person name="Crook D."/>
            <person name="Lamagni T."/>
            <person name="Phin N."/>
            <person name="Smith E.G."/>
            <person name="Zambon M."/>
            <person name="Serr A."/>
            <person name="Goetting T."/>
            <person name="Ebner W."/>
            <person name="Thuermer A."/>
            <person name="Utpatel C."/>
            <person name="Sproer C."/>
            <person name="Bunk B."/>
            <person name="Nubel U."/>
            <person name="Bloemberg G."/>
            <person name="Bottger E."/>
            <person name="Niemann S."/>
            <person name="Wagner D."/>
            <person name="Sax H."/>
        </authorList>
    </citation>
    <scope>NUCLEOTIDE SEQUENCE [LARGE SCALE GENOMIC DNA]</scope>
    <source>
        <strain evidence="1 2">ZUERICH-2</strain>
        <plasmid evidence="1 2">unnamed 2</plasmid>
    </source>
</reference>
<evidence type="ECO:0000313" key="2">
    <source>
        <dbReference type="Proteomes" id="UP000198286"/>
    </source>
</evidence>
<proteinExistence type="predicted"/>